<sequence length="326" mass="36190">MDWKVISDRVLDGGNITEEEALAILESPDDELLEVLQGAFRIRRKYFGNTVSLHLLRNVKSGKCPEDCAFCSQSTSAINDVERYDFQTVESIVEGAQAAVDRNAKRYCVVSSTRAPAPKELETICEAAIQIKRKYPDLEICSSLGLLTEEKAIRLKDSGVDRFNHNLETSENYFSEVVTTHEFEDRVNTAKIVKKVGLDLCCGGLFGMGESLQDRVDLAFALADLNVDSVPINFLDPRPGTEFAGKPNPLKPNDCLRALAMVRFVIPETEVRIAGGRETTLRDLQPLALYPANSMFTAGYLTTGGQSYEEDKRMIEDAGFEIEMNA</sequence>
<dbReference type="GO" id="GO:0051539">
    <property type="term" value="F:4 iron, 4 sulfur cluster binding"/>
    <property type="evidence" value="ECO:0007669"/>
    <property type="project" value="UniProtKB-KW"/>
</dbReference>
<dbReference type="EMBL" id="CAAHFG010000001">
    <property type="protein sequence ID" value="VGO11551.1"/>
    <property type="molecule type" value="Genomic_DNA"/>
</dbReference>
<feature type="binding site" evidence="14 15">
    <location>
        <position position="272"/>
    </location>
    <ligand>
        <name>[2Fe-2S] cluster</name>
        <dbReference type="ChEBI" id="CHEBI:190135"/>
    </ligand>
</feature>
<evidence type="ECO:0000313" key="18">
    <source>
        <dbReference type="Proteomes" id="UP000366872"/>
    </source>
</evidence>
<evidence type="ECO:0000256" key="10">
    <source>
        <dbReference type="ARBA" id="ARBA00022756"/>
    </source>
</evidence>
<protein>
    <recommendedName>
        <fullName evidence="4 14">Biotin synthase</fullName>
        <ecNumber evidence="4 14">2.8.1.6</ecNumber>
    </recommendedName>
</protein>
<proteinExistence type="inferred from homology"/>
<keyword evidence="5 14" id="KW-0004">4Fe-4S</keyword>
<feature type="binding site" evidence="14 15">
    <location>
        <position position="108"/>
    </location>
    <ligand>
        <name>[2Fe-2S] cluster</name>
        <dbReference type="ChEBI" id="CHEBI:190135"/>
    </ligand>
</feature>
<dbReference type="Pfam" id="PF04055">
    <property type="entry name" value="Radical_SAM"/>
    <property type="match status" value="1"/>
</dbReference>
<gene>
    <name evidence="17" type="primary">bioB_1</name>
    <name evidence="14" type="synonym">bioB</name>
    <name evidence="17" type="ORF">PDESU_00096</name>
</gene>
<feature type="domain" description="Radical SAM core" evidence="16">
    <location>
        <begin position="49"/>
        <end position="277"/>
    </location>
</feature>
<dbReference type="AlphaFoldDB" id="A0A6C2TW42"/>
<dbReference type="InterPro" id="IPR007197">
    <property type="entry name" value="rSAM"/>
</dbReference>
<dbReference type="NCBIfam" id="TIGR00433">
    <property type="entry name" value="bioB"/>
    <property type="match status" value="1"/>
</dbReference>
<keyword evidence="11 14" id="KW-0408">Iron</keyword>
<keyword evidence="18" id="KW-1185">Reference proteome</keyword>
<dbReference type="Gene3D" id="3.20.20.70">
    <property type="entry name" value="Aldolase class I"/>
    <property type="match status" value="1"/>
</dbReference>
<comment type="similarity">
    <text evidence="2 14">Belongs to the radical SAM superfamily. Biotin synthase family.</text>
</comment>
<evidence type="ECO:0000256" key="8">
    <source>
        <dbReference type="ARBA" id="ARBA00022714"/>
    </source>
</evidence>
<name>A0A6C2TW42_PONDE</name>
<dbReference type="SFLD" id="SFLDS00029">
    <property type="entry name" value="Radical_SAM"/>
    <property type="match status" value="1"/>
</dbReference>
<dbReference type="FunFam" id="3.20.20.70:FF:000026">
    <property type="entry name" value="Biotin synthase"/>
    <property type="match status" value="1"/>
</dbReference>
<feature type="binding site" evidence="14 15">
    <location>
        <position position="71"/>
    </location>
    <ligand>
        <name>[4Fe-4S] cluster</name>
        <dbReference type="ChEBI" id="CHEBI:49883"/>
        <note>4Fe-4S-S-AdoMet</note>
    </ligand>
</feature>
<feature type="binding site" evidence="14 15">
    <location>
        <position position="141"/>
    </location>
    <ligand>
        <name>[2Fe-2S] cluster</name>
        <dbReference type="ChEBI" id="CHEBI:190135"/>
    </ligand>
</feature>
<keyword evidence="8 14" id="KW-0001">2Fe-2S</keyword>
<dbReference type="GO" id="GO:0009102">
    <property type="term" value="P:biotin biosynthetic process"/>
    <property type="evidence" value="ECO:0007669"/>
    <property type="project" value="UniProtKB-UniRule"/>
</dbReference>
<dbReference type="UniPathway" id="UPA00078">
    <property type="reaction ID" value="UER00162"/>
</dbReference>
<keyword evidence="12 14" id="KW-0411">Iron-sulfur</keyword>
<dbReference type="InterPro" id="IPR024177">
    <property type="entry name" value="Biotin_synthase"/>
</dbReference>
<evidence type="ECO:0000313" key="17">
    <source>
        <dbReference type="EMBL" id="VGO11551.1"/>
    </source>
</evidence>
<feature type="binding site" evidence="14 15">
    <location>
        <position position="68"/>
    </location>
    <ligand>
        <name>[4Fe-4S] cluster</name>
        <dbReference type="ChEBI" id="CHEBI:49883"/>
        <note>4Fe-4S-S-AdoMet</note>
    </ligand>
</feature>
<comment type="cofactor">
    <cofactor evidence="14">
        <name>[2Fe-2S] cluster</name>
        <dbReference type="ChEBI" id="CHEBI:190135"/>
    </cofactor>
    <text evidence="14">Binds 1 [2Fe-2S] cluster. The cluster is coordinated with 3 cysteines and 1 arginine.</text>
</comment>
<dbReference type="PROSITE" id="PS51918">
    <property type="entry name" value="RADICAL_SAM"/>
    <property type="match status" value="1"/>
</dbReference>
<evidence type="ECO:0000256" key="7">
    <source>
        <dbReference type="ARBA" id="ARBA00022691"/>
    </source>
</evidence>
<dbReference type="SUPFAM" id="SSF102114">
    <property type="entry name" value="Radical SAM enzymes"/>
    <property type="match status" value="1"/>
</dbReference>
<dbReference type="SMART" id="SM00876">
    <property type="entry name" value="BATS"/>
    <property type="match status" value="1"/>
</dbReference>
<comment type="pathway">
    <text evidence="1 14">Cofactor biosynthesis; biotin biosynthesis; biotin from 7,8-diaminononanoate: step 2/2.</text>
</comment>
<accession>A0A6C2TW42</accession>
<keyword evidence="7 14" id="KW-0949">S-adenosyl-L-methionine</keyword>
<dbReference type="GO" id="GO:0005506">
    <property type="term" value="F:iron ion binding"/>
    <property type="evidence" value="ECO:0007669"/>
    <property type="project" value="UniProtKB-UniRule"/>
</dbReference>
<comment type="cofactor">
    <cofactor evidence="15">
        <name>[2Fe-2S] cluster</name>
        <dbReference type="ChEBI" id="CHEBI:190135"/>
    </cofactor>
    <text evidence="15">Binds 1 [2Fe-2S] cluster. The cluster is coordinated with 3 cysteines and 1 arginine.</text>
</comment>
<evidence type="ECO:0000256" key="3">
    <source>
        <dbReference type="ARBA" id="ARBA00011738"/>
    </source>
</evidence>
<keyword evidence="10 14" id="KW-0093">Biotin biosynthesis</keyword>
<dbReference type="SFLD" id="SFLDG01060">
    <property type="entry name" value="BATS_domain_containing"/>
    <property type="match status" value="1"/>
</dbReference>
<evidence type="ECO:0000259" key="16">
    <source>
        <dbReference type="PROSITE" id="PS51918"/>
    </source>
</evidence>
<dbReference type="Pfam" id="PF06968">
    <property type="entry name" value="BATS"/>
    <property type="match status" value="1"/>
</dbReference>
<evidence type="ECO:0000256" key="13">
    <source>
        <dbReference type="ARBA" id="ARBA00051157"/>
    </source>
</evidence>
<comment type="subunit">
    <text evidence="3 14">Homodimer.</text>
</comment>
<comment type="catalytic activity">
    <reaction evidence="13 14">
        <text>(4R,5S)-dethiobiotin + (sulfur carrier)-SH + 2 reduced [2Fe-2S]-[ferredoxin] + 2 S-adenosyl-L-methionine = (sulfur carrier)-H + biotin + 2 5'-deoxyadenosine + 2 L-methionine + 2 oxidized [2Fe-2S]-[ferredoxin]</text>
        <dbReference type="Rhea" id="RHEA:22060"/>
        <dbReference type="Rhea" id="RHEA-COMP:10000"/>
        <dbReference type="Rhea" id="RHEA-COMP:10001"/>
        <dbReference type="Rhea" id="RHEA-COMP:14737"/>
        <dbReference type="Rhea" id="RHEA-COMP:14739"/>
        <dbReference type="ChEBI" id="CHEBI:17319"/>
        <dbReference type="ChEBI" id="CHEBI:29917"/>
        <dbReference type="ChEBI" id="CHEBI:33737"/>
        <dbReference type="ChEBI" id="CHEBI:33738"/>
        <dbReference type="ChEBI" id="CHEBI:57586"/>
        <dbReference type="ChEBI" id="CHEBI:57844"/>
        <dbReference type="ChEBI" id="CHEBI:59789"/>
        <dbReference type="ChEBI" id="CHEBI:64428"/>
        <dbReference type="ChEBI" id="CHEBI:149473"/>
        <dbReference type="EC" id="2.8.1.6"/>
    </reaction>
</comment>
<evidence type="ECO:0000256" key="14">
    <source>
        <dbReference type="HAMAP-Rule" id="MF_01694"/>
    </source>
</evidence>
<evidence type="ECO:0000256" key="2">
    <source>
        <dbReference type="ARBA" id="ARBA00010765"/>
    </source>
</evidence>
<keyword evidence="6 14" id="KW-0808">Transferase</keyword>
<organism evidence="17 18">
    <name type="scientific">Pontiella desulfatans</name>
    <dbReference type="NCBI Taxonomy" id="2750659"/>
    <lineage>
        <taxon>Bacteria</taxon>
        <taxon>Pseudomonadati</taxon>
        <taxon>Kiritimatiellota</taxon>
        <taxon>Kiritimatiellia</taxon>
        <taxon>Kiritimatiellales</taxon>
        <taxon>Pontiellaceae</taxon>
        <taxon>Pontiella</taxon>
    </lineage>
</organism>
<evidence type="ECO:0000256" key="12">
    <source>
        <dbReference type="ARBA" id="ARBA00023014"/>
    </source>
</evidence>
<evidence type="ECO:0000256" key="6">
    <source>
        <dbReference type="ARBA" id="ARBA00022679"/>
    </source>
</evidence>
<dbReference type="RefSeq" id="WP_136077302.1">
    <property type="nucleotide sequence ID" value="NZ_CAAHFG010000001.1"/>
</dbReference>
<dbReference type="InterPro" id="IPR002684">
    <property type="entry name" value="Biotin_synth/BioAB"/>
</dbReference>
<evidence type="ECO:0000256" key="4">
    <source>
        <dbReference type="ARBA" id="ARBA00012236"/>
    </source>
</evidence>
<comment type="function">
    <text evidence="14">Catalyzes the conversion of dethiobiotin (DTB) to biotin by the insertion of a sulfur atom into dethiobiotin via a radical-based mechanism.</text>
</comment>
<keyword evidence="9 14" id="KW-0479">Metal-binding</keyword>
<comment type="cofactor">
    <cofactor evidence="14 15">
        <name>[4Fe-4S] cluster</name>
        <dbReference type="ChEBI" id="CHEBI:49883"/>
    </cofactor>
    <text evidence="14 15">Binds 1 [4Fe-4S] cluster. The cluster is coordinated with 3 cysteines and an exchangeable S-adenosyl-L-methionine.</text>
</comment>
<feature type="binding site" evidence="14 15">
    <location>
        <position position="64"/>
    </location>
    <ligand>
        <name>[4Fe-4S] cluster</name>
        <dbReference type="ChEBI" id="CHEBI:49883"/>
        <note>4Fe-4S-S-AdoMet</note>
    </ligand>
</feature>
<dbReference type="InterPro" id="IPR013785">
    <property type="entry name" value="Aldolase_TIM"/>
</dbReference>
<dbReference type="PIRSF" id="PIRSF001619">
    <property type="entry name" value="Biotin_synth"/>
    <property type="match status" value="1"/>
</dbReference>
<evidence type="ECO:0000256" key="15">
    <source>
        <dbReference type="PIRSR" id="PIRSR001619-1"/>
    </source>
</evidence>
<dbReference type="PANTHER" id="PTHR22976">
    <property type="entry name" value="BIOTIN SYNTHASE"/>
    <property type="match status" value="1"/>
</dbReference>
<dbReference type="InterPro" id="IPR058240">
    <property type="entry name" value="rSAM_sf"/>
</dbReference>
<reference evidence="17 18" key="1">
    <citation type="submission" date="2019-04" db="EMBL/GenBank/DDBJ databases">
        <authorList>
            <person name="Van Vliet M D."/>
        </authorList>
    </citation>
    <scope>NUCLEOTIDE SEQUENCE [LARGE SCALE GENOMIC DNA]</scope>
    <source>
        <strain evidence="17 18">F1</strain>
    </source>
</reference>
<dbReference type="InterPro" id="IPR010722">
    <property type="entry name" value="BATS_dom"/>
</dbReference>
<dbReference type="EC" id="2.8.1.6" evidence="4 14"/>
<evidence type="ECO:0000256" key="5">
    <source>
        <dbReference type="ARBA" id="ARBA00022485"/>
    </source>
</evidence>
<dbReference type="HAMAP" id="MF_01694">
    <property type="entry name" value="BioB"/>
    <property type="match status" value="1"/>
</dbReference>
<dbReference type="GO" id="GO:0004076">
    <property type="term" value="F:biotin synthase activity"/>
    <property type="evidence" value="ECO:0007669"/>
    <property type="project" value="UniProtKB-UniRule"/>
</dbReference>
<evidence type="ECO:0000256" key="1">
    <source>
        <dbReference type="ARBA" id="ARBA00004942"/>
    </source>
</evidence>
<dbReference type="CDD" id="cd01335">
    <property type="entry name" value="Radical_SAM"/>
    <property type="match status" value="1"/>
</dbReference>
<dbReference type="GO" id="GO:0051537">
    <property type="term" value="F:2 iron, 2 sulfur cluster binding"/>
    <property type="evidence" value="ECO:0007669"/>
    <property type="project" value="UniProtKB-KW"/>
</dbReference>
<dbReference type="Proteomes" id="UP000366872">
    <property type="component" value="Unassembled WGS sequence"/>
</dbReference>
<dbReference type="PANTHER" id="PTHR22976:SF2">
    <property type="entry name" value="BIOTIN SYNTHASE, MITOCHONDRIAL"/>
    <property type="match status" value="1"/>
</dbReference>
<dbReference type="SFLD" id="SFLDG01278">
    <property type="entry name" value="biotin_synthase_like"/>
    <property type="match status" value="1"/>
</dbReference>
<dbReference type="InterPro" id="IPR006638">
    <property type="entry name" value="Elp3/MiaA/NifB-like_rSAM"/>
</dbReference>
<evidence type="ECO:0000256" key="9">
    <source>
        <dbReference type="ARBA" id="ARBA00022723"/>
    </source>
</evidence>
<dbReference type="SMART" id="SM00729">
    <property type="entry name" value="Elp3"/>
    <property type="match status" value="1"/>
</dbReference>
<feature type="binding site" evidence="14 15">
    <location>
        <position position="201"/>
    </location>
    <ligand>
        <name>[2Fe-2S] cluster</name>
        <dbReference type="ChEBI" id="CHEBI:190135"/>
    </ligand>
</feature>
<evidence type="ECO:0000256" key="11">
    <source>
        <dbReference type="ARBA" id="ARBA00023004"/>
    </source>
</evidence>